<dbReference type="EMBL" id="MN072627">
    <property type="protein sequence ID" value="QEJ79896.1"/>
    <property type="molecule type" value="Genomic_DNA"/>
</dbReference>
<dbReference type="Proteomes" id="UP000322607">
    <property type="component" value="Segment"/>
</dbReference>
<protein>
    <submittedName>
        <fullName evidence="2">Uncharacterized protein</fullName>
    </submittedName>
</protein>
<proteinExistence type="predicted"/>
<dbReference type="InterPro" id="IPR043018">
    <property type="entry name" value="Poxvirus_sf"/>
</dbReference>
<evidence type="ECO:0000313" key="1">
    <source>
        <dbReference type="EMBL" id="QEJ79753.1"/>
    </source>
</evidence>
<name>A0A5C0PTS5_SHEV</name>
<dbReference type="Pfam" id="PF06227">
    <property type="entry name" value="Poxv_Bcl-2-like"/>
    <property type="match status" value="1"/>
</dbReference>
<sequence>MSSSNYVYRNNFSDDDDDITTAISDYLFWSSLAFSSREVAGNVFLVFESFKKDASLVFGNDLTAFVKNMFLDSKIGFEQSKIMINSMLKKENHIRESCAVIGILARAAEYWGGESSPTCSSMKVLVLLRDLVSDNDISLVKSALIIRLKRLNEKSIHLQV</sequence>
<organismHost>
    <name type="scientific">Ovis aries</name>
    <name type="common">Sheep</name>
    <dbReference type="NCBI Taxonomy" id="9940"/>
</organismHost>
<evidence type="ECO:0000313" key="2">
    <source>
        <dbReference type="EMBL" id="QEJ79896.1"/>
    </source>
</evidence>
<gene>
    <name evidence="1" type="ORF">SPX-vSaudiArabia_001</name>
    <name evidence="2" type="ORF">SPX-vSaudiArabia_156</name>
</gene>
<dbReference type="EMBL" id="MN072627">
    <property type="protein sequence ID" value="QEJ79753.1"/>
    <property type="molecule type" value="Genomic_DNA"/>
</dbReference>
<dbReference type="Gene3D" id="1.10.437.20">
    <property type="entry name" value="dsDNA poxvirus"/>
    <property type="match status" value="1"/>
</dbReference>
<organism evidence="2 3">
    <name type="scientific">Sheeppox virus</name>
    <name type="common">SPPV</name>
    <dbReference type="NCBI Taxonomy" id="10266"/>
    <lineage>
        <taxon>Viruses</taxon>
        <taxon>Varidnaviria</taxon>
        <taxon>Bamfordvirae</taxon>
        <taxon>Nucleocytoviricota</taxon>
        <taxon>Pokkesviricetes</taxon>
        <taxon>Chitovirales</taxon>
        <taxon>Poxviridae</taxon>
        <taxon>Chordopoxvirinae</taxon>
        <taxon>Capripoxvirus</taxon>
        <taxon>Capripoxvirus sheeppox</taxon>
    </lineage>
</organism>
<accession>A0A5C0PTS5</accession>
<dbReference type="InterPro" id="IPR022819">
    <property type="entry name" value="Poxvirus_Bcl-2-like"/>
</dbReference>
<reference evidence="2" key="1">
    <citation type="journal article" date="2019" name="Transbound. Emerg. Dis.">
        <title>Extended sequencing of vaccine and wild-type capripoxvirus isolates provides insights into genes modulating virulence and host range.</title>
        <authorList>
            <person name="Biswas S."/>
            <person name="Noyce R.S."/>
            <person name="Babiuk L.A."/>
            <person name="Lung O."/>
            <person name="Bulach D.M."/>
            <person name="Bowden T.R."/>
            <person name="Boyle D.B."/>
            <person name="Babiuk S."/>
            <person name="Evans D.H."/>
        </authorList>
    </citation>
    <scope>NUCLEOTIDE SEQUENCE [LARGE SCALE GENOMIC DNA]</scope>
    <source>
        <strain evidence="2">Saudi Arabia vaccine</strain>
    </source>
</reference>
<evidence type="ECO:0000313" key="3">
    <source>
        <dbReference type="Proteomes" id="UP000322607"/>
    </source>
</evidence>